<accession>R7WPP0</accession>
<evidence type="ECO:0000313" key="1">
    <source>
        <dbReference type="EMBL" id="EOM77273.1"/>
    </source>
</evidence>
<gene>
    <name evidence="1" type="ORF">Rrhod_1362</name>
</gene>
<keyword evidence="2" id="KW-1185">Reference proteome</keyword>
<sequence length="84" mass="9187">MRIGSPSLSLRPVSTTVRTPISWSRESVAITLPSSGSIFAMRLRTNVYSPERFTSGSSRYSAAAAGRYCMSGSRYMTSPSWNSK</sequence>
<organism evidence="1 2">
    <name type="scientific">Rhodococcus rhodnii LMG 5362</name>
    <dbReference type="NCBI Taxonomy" id="1273125"/>
    <lineage>
        <taxon>Bacteria</taxon>
        <taxon>Bacillati</taxon>
        <taxon>Actinomycetota</taxon>
        <taxon>Actinomycetes</taxon>
        <taxon>Mycobacteriales</taxon>
        <taxon>Nocardiaceae</taxon>
        <taxon>Rhodococcus</taxon>
    </lineage>
</organism>
<dbReference type="AlphaFoldDB" id="R7WPP0"/>
<dbReference type="EMBL" id="APMY01000047">
    <property type="protein sequence ID" value="EOM77273.1"/>
    <property type="molecule type" value="Genomic_DNA"/>
</dbReference>
<name>R7WPP0_9NOCA</name>
<proteinExistence type="predicted"/>
<protein>
    <submittedName>
        <fullName evidence="1">Uncharacterized protein</fullName>
    </submittedName>
</protein>
<evidence type="ECO:0000313" key="2">
    <source>
        <dbReference type="Proteomes" id="UP000013525"/>
    </source>
</evidence>
<reference evidence="1 2" key="1">
    <citation type="journal article" date="2013" name="Genome Announc.">
        <title>Draft Genome Sequence of Rhodococcus rhodnii Strain LMG5362, a Symbiont of Rhodnius prolixus (Hemiptera, Reduviidae, Triatominae), the Principle Vector of Trypanosoma cruzi.</title>
        <authorList>
            <person name="Pachebat J.A."/>
            <person name="van Keulen G."/>
            <person name="Whitten M.M."/>
            <person name="Girdwood S."/>
            <person name="Del Sol R."/>
            <person name="Dyson P.J."/>
            <person name="Facey P.D."/>
        </authorList>
    </citation>
    <scope>NUCLEOTIDE SEQUENCE [LARGE SCALE GENOMIC DNA]</scope>
    <source>
        <strain evidence="1 2">LMG 5362</strain>
    </source>
</reference>
<comment type="caution">
    <text evidence="1">The sequence shown here is derived from an EMBL/GenBank/DDBJ whole genome shotgun (WGS) entry which is preliminary data.</text>
</comment>
<dbReference type="Proteomes" id="UP000013525">
    <property type="component" value="Unassembled WGS sequence"/>
</dbReference>